<reference evidence="2" key="1">
    <citation type="submission" date="2019-08" db="EMBL/GenBank/DDBJ databases">
        <authorList>
            <person name="Kucharzyk K."/>
            <person name="Murdoch R.W."/>
            <person name="Higgins S."/>
            <person name="Loffler F."/>
        </authorList>
    </citation>
    <scope>NUCLEOTIDE SEQUENCE</scope>
</reference>
<keyword evidence="1" id="KW-1133">Transmembrane helix</keyword>
<organism evidence="2">
    <name type="scientific">bioreactor metagenome</name>
    <dbReference type="NCBI Taxonomy" id="1076179"/>
    <lineage>
        <taxon>unclassified sequences</taxon>
        <taxon>metagenomes</taxon>
        <taxon>ecological metagenomes</taxon>
    </lineage>
</organism>
<gene>
    <name evidence="2" type="ORF">SDC9_111484</name>
</gene>
<feature type="transmembrane region" description="Helical" evidence="1">
    <location>
        <begin position="6"/>
        <end position="25"/>
    </location>
</feature>
<accession>A0A645BGW0</accession>
<evidence type="ECO:0000256" key="1">
    <source>
        <dbReference type="SAM" id="Phobius"/>
    </source>
</evidence>
<protein>
    <submittedName>
        <fullName evidence="2">Uncharacterized protein</fullName>
    </submittedName>
</protein>
<keyword evidence="1" id="KW-0812">Transmembrane</keyword>
<sequence>MEDNGLGIWSFHAFNNGVVLIVVGFDIRIQNLLIGEFDIGGGKGRTIVELHAFTQMEGPGQSIRGGLPGCG</sequence>
<name>A0A645BGW0_9ZZZZ</name>
<keyword evidence="1" id="KW-0472">Membrane</keyword>
<comment type="caution">
    <text evidence="2">The sequence shown here is derived from an EMBL/GenBank/DDBJ whole genome shotgun (WGS) entry which is preliminary data.</text>
</comment>
<evidence type="ECO:0000313" key="2">
    <source>
        <dbReference type="EMBL" id="MPM64597.1"/>
    </source>
</evidence>
<dbReference type="EMBL" id="VSSQ01020043">
    <property type="protein sequence ID" value="MPM64597.1"/>
    <property type="molecule type" value="Genomic_DNA"/>
</dbReference>
<dbReference type="AlphaFoldDB" id="A0A645BGW0"/>
<proteinExistence type="predicted"/>